<dbReference type="InterPro" id="IPR010840">
    <property type="entry name" value="YqiJ_OB"/>
</dbReference>
<gene>
    <name evidence="4" type="ORF">P0Y50_09325</name>
</gene>
<feature type="domain" description="Inner membrane protein YqiJ OB-fold" evidence="2">
    <location>
        <begin position="136"/>
        <end position="199"/>
    </location>
</feature>
<evidence type="ECO:0000259" key="3">
    <source>
        <dbReference type="Pfam" id="PF21001"/>
    </source>
</evidence>
<evidence type="ECO:0000259" key="2">
    <source>
        <dbReference type="Pfam" id="PF07290"/>
    </source>
</evidence>
<dbReference type="Pfam" id="PF07290">
    <property type="entry name" value="YqiJ_OB"/>
    <property type="match status" value="1"/>
</dbReference>
<feature type="transmembrane region" description="Helical" evidence="1">
    <location>
        <begin position="96"/>
        <end position="116"/>
    </location>
</feature>
<evidence type="ECO:0000256" key="1">
    <source>
        <dbReference type="SAM" id="Phobius"/>
    </source>
</evidence>
<feature type="transmembrane region" description="Helical" evidence="1">
    <location>
        <begin position="12"/>
        <end position="37"/>
    </location>
</feature>
<dbReference type="AlphaFoldDB" id="A0AAJ6BIF0"/>
<name>A0AAJ6BIF0_9CAUL</name>
<protein>
    <submittedName>
        <fullName evidence="4">YqiJ family protein</fullName>
    </submittedName>
</protein>
<dbReference type="Proteomes" id="UP001213664">
    <property type="component" value="Chromosome"/>
</dbReference>
<dbReference type="EMBL" id="CP119326">
    <property type="protein sequence ID" value="WEK38750.1"/>
    <property type="molecule type" value="Genomic_DNA"/>
</dbReference>
<evidence type="ECO:0000313" key="5">
    <source>
        <dbReference type="Proteomes" id="UP001213664"/>
    </source>
</evidence>
<organism evidence="4 5">
    <name type="scientific">Candidatus Brevundimonas colombiensis</name>
    <dbReference type="NCBI Taxonomy" id="3121376"/>
    <lineage>
        <taxon>Bacteria</taxon>
        <taxon>Pseudomonadati</taxon>
        <taxon>Pseudomonadota</taxon>
        <taxon>Alphaproteobacteria</taxon>
        <taxon>Caulobacterales</taxon>
        <taxon>Caulobacteraceae</taxon>
        <taxon>Brevundimonas</taxon>
    </lineage>
</organism>
<reference evidence="4" key="1">
    <citation type="submission" date="2023-03" db="EMBL/GenBank/DDBJ databases">
        <title>Andean soil-derived lignocellulolytic bacterial consortium as a source of novel taxa and putative plastic-active enzymes.</title>
        <authorList>
            <person name="Diaz-Garcia L."/>
            <person name="Chuvochina M."/>
            <person name="Feuerriegel G."/>
            <person name="Bunk B."/>
            <person name="Sproer C."/>
            <person name="Streit W.R."/>
            <person name="Rodriguez L.M."/>
            <person name="Overmann J."/>
            <person name="Jimenez D.J."/>
        </authorList>
    </citation>
    <scope>NUCLEOTIDE SEQUENCE</scope>
    <source>
        <strain evidence="4">MAG 833</strain>
    </source>
</reference>
<dbReference type="InterPro" id="IPR048376">
    <property type="entry name" value="YqiJ_N"/>
</dbReference>
<sequence>MWSFLLSPDNVPFVAALVLMLLIGAAEAVGLGGGLALGEGLDGMDGDLNVETPSLLSWINVGRLPLLMLIVVFLFGFGLTGLVGQQIVQAVLGRTGPWFLMAPAAFAVALPVTRVFGRVVARIMPRDETTAVSRDSLVGRVAVIVTGDASHGNAAQARVRDQHGQVHYVMVEPDNLADQFAQGASVLLVRYAGAKYFAIHNTSASLRDATV</sequence>
<feature type="transmembrane region" description="Helical" evidence="1">
    <location>
        <begin position="64"/>
        <end position="84"/>
    </location>
</feature>
<dbReference type="Pfam" id="PF21001">
    <property type="entry name" value="YqiJ_N"/>
    <property type="match status" value="1"/>
</dbReference>
<evidence type="ECO:0000313" key="4">
    <source>
        <dbReference type="EMBL" id="WEK38750.1"/>
    </source>
</evidence>
<keyword evidence="1" id="KW-0812">Transmembrane</keyword>
<proteinExistence type="predicted"/>
<keyword evidence="1" id="KW-0472">Membrane</keyword>
<keyword evidence="1" id="KW-1133">Transmembrane helix</keyword>
<accession>A0AAJ6BIF0</accession>
<feature type="domain" description="Inner membrane protein YqiJ N-terminal" evidence="3">
    <location>
        <begin position="10"/>
        <end position="114"/>
    </location>
</feature>